<dbReference type="PROSITE" id="PS00533">
    <property type="entry name" value="PORPHOBILINOGEN_DEAM"/>
    <property type="match status" value="1"/>
</dbReference>
<keyword evidence="5 8" id="KW-0808">Transferase</keyword>
<evidence type="ECO:0000259" key="10">
    <source>
        <dbReference type="Pfam" id="PF03900"/>
    </source>
</evidence>
<comment type="similarity">
    <text evidence="3 8">Belongs to the HMBS family.</text>
</comment>
<dbReference type="EC" id="2.5.1.61" evidence="8"/>
<evidence type="ECO:0000256" key="1">
    <source>
        <dbReference type="ARBA" id="ARBA00002869"/>
    </source>
</evidence>
<dbReference type="Pfam" id="PF03900">
    <property type="entry name" value="Porphobil_deamC"/>
    <property type="match status" value="1"/>
</dbReference>
<dbReference type="Proteomes" id="UP000248326">
    <property type="component" value="Unassembled WGS sequence"/>
</dbReference>
<dbReference type="FunFam" id="3.40.190.10:FF:000086">
    <property type="entry name" value="Probable porphobilinogen deaminase"/>
    <property type="match status" value="1"/>
</dbReference>
<dbReference type="InterPro" id="IPR022419">
    <property type="entry name" value="Porphobilin_deaminase_cofac_BS"/>
</dbReference>
<evidence type="ECO:0000256" key="2">
    <source>
        <dbReference type="ARBA" id="ARBA00004735"/>
    </source>
</evidence>
<dbReference type="PANTHER" id="PTHR11557:SF0">
    <property type="entry name" value="PORPHOBILINOGEN DEAMINASE"/>
    <property type="match status" value="1"/>
</dbReference>
<evidence type="ECO:0000256" key="7">
    <source>
        <dbReference type="ARBA" id="ARBA00048169"/>
    </source>
</evidence>
<comment type="subunit">
    <text evidence="4 8">Monomer.</text>
</comment>
<evidence type="ECO:0000256" key="3">
    <source>
        <dbReference type="ARBA" id="ARBA00005638"/>
    </source>
</evidence>
<comment type="catalytic activity">
    <reaction evidence="7 8">
        <text>4 porphobilinogen + H2O = hydroxymethylbilane + 4 NH4(+)</text>
        <dbReference type="Rhea" id="RHEA:13185"/>
        <dbReference type="ChEBI" id="CHEBI:15377"/>
        <dbReference type="ChEBI" id="CHEBI:28938"/>
        <dbReference type="ChEBI" id="CHEBI:57845"/>
        <dbReference type="ChEBI" id="CHEBI:58126"/>
        <dbReference type="EC" id="2.5.1.61"/>
    </reaction>
</comment>
<name>A0A318S8S5_9DEIO</name>
<evidence type="ECO:0000256" key="5">
    <source>
        <dbReference type="ARBA" id="ARBA00022679"/>
    </source>
</evidence>
<dbReference type="PIRSF" id="PIRSF001438">
    <property type="entry name" value="4pyrrol_synth_OHMeBilane_synth"/>
    <property type="match status" value="1"/>
</dbReference>
<dbReference type="CDD" id="cd13646">
    <property type="entry name" value="PBP2_EcHMBS_like"/>
    <property type="match status" value="1"/>
</dbReference>
<dbReference type="EMBL" id="QJSX01000012">
    <property type="protein sequence ID" value="PYE52806.1"/>
    <property type="molecule type" value="Genomic_DNA"/>
</dbReference>
<keyword evidence="6 8" id="KW-0627">Porphyrin biosynthesis</keyword>
<dbReference type="SUPFAM" id="SSF53850">
    <property type="entry name" value="Periplasmic binding protein-like II"/>
    <property type="match status" value="1"/>
</dbReference>
<reference evidence="11 12" key="1">
    <citation type="submission" date="2018-06" db="EMBL/GenBank/DDBJ databases">
        <title>Genomic Encyclopedia of Type Strains, Phase IV (KMG-IV): sequencing the most valuable type-strain genomes for metagenomic binning, comparative biology and taxonomic classification.</title>
        <authorList>
            <person name="Goeker M."/>
        </authorList>
    </citation>
    <scope>NUCLEOTIDE SEQUENCE [LARGE SCALE GENOMIC DNA]</scope>
    <source>
        <strain evidence="11 12">DSM 18048</strain>
    </source>
</reference>
<comment type="cofactor">
    <cofactor evidence="8">
        <name>dipyrromethane</name>
        <dbReference type="ChEBI" id="CHEBI:60342"/>
    </cofactor>
    <text evidence="8">Binds 1 dipyrromethane group covalently.</text>
</comment>
<dbReference type="InterPro" id="IPR000860">
    <property type="entry name" value="HemC"/>
</dbReference>
<dbReference type="PRINTS" id="PR00151">
    <property type="entry name" value="PORPHBDMNASE"/>
</dbReference>
<evidence type="ECO:0000313" key="11">
    <source>
        <dbReference type="EMBL" id="PYE52806.1"/>
    </source>
</evidence>
<dbReference type="OrthoDB" id="9810298at2"/>
<dbReference type="GO" id="GO:0006782">
    <property type="term" value="P:protoporphyrinogen IX biosynthetic process"/>
    <property type="evidence" value="ECO:0007669"/>
    <property type="project" value="UniProtKB-UniRule"/>
</dbReference>
<dbReference type="RefSeq" id="WP_110887690.1">
    <property type="nucleotide sequence ID" value="NZ_QJSX01000012.1"/>
</dbReference>
<dbReference type="Pfam" id="PF01379">
    <property type="entry name" value="Porphobil_deam"/>
    <property type="match status" value="1"/>
</dbReference>
<accession>A0A318S8S5</accession>
<keyword evidence="12" id="KW-1185">Reference proteome</keyword>
<dbReference type="HAMAP" id="MF_00260">
    <property type="entry name" value="Porphobil_deam"/>
    <property type="match status" value="1"/>
</dbReference>
<sequence>MRSITIGTRGSSLALAQTRWVVARLKEEWPDTDFRIQTISTKGDRDRRALVTAAKGEKGLWVKDIEDALLSSRIDIAVHSLKDLPTEQPDGLEIASIPKRVDARDVLIGKEGFKKLAELPSGARVGTSSVRRKAFLRAVRPDLEIRDLRGNVDTRLAAVSEDGYDAIILAAAGLIRLDLRHRIDELVDPAVLLPAPGQGALALETRSDDDLSIEVAYAIHDRTTDDRTTAEREFLAGLGAGCLAPVGAFANVKGGTLLLEGWVGALDGTKVIRATIEGEPDECADLGAQLAEDMLAQGARDLVEAAKVALS</sequence>
<gene>
    <name evidence="8" type="primary">hemC</name>
    <name evidence="11" type="ORF">DES52_112127</name>
</gene>
<comment type="caution">
    <text evidence="11">The sequence shown here is derived from an EMBL/GenBank/DDBJ whole genome shotgun (WGS) entry which is preliminary data.</text>
</comment>
<organism evidence="11 12">
    <name type="scientific">Deinococcus yavapaiensis KR-236</name>
    <dbReference type="NCBI Taxonomy" id="694435"/>
    <lineage>
        <taxon>Bacteria</taxon>
        <taxon>Thermotogati</taxon>
        <taxon>Deinococcota</taxon>
        <taxon>Deinococci</taxon>
        <taxon>Deinococcales</taxon>
        <taxon>Deinococcaceae</taxon>
        <taxon>Deinococcus</taxon>
    </lineage>
</organism>
<evidence type="ECO:0000259" key="9">
    <source>
        <dbReference type="Pfam" id="PF01379"/>
    </source>
</evidence>
<protein>
    <recommendedName>
        <fullName evidence="8">Porphobilinogen deaminase</fullName>
        <shortName evidence="8">PBG</shortName>
        <ecNumber evidence="8">2.5.1.61</ecNumber>
    </recommendedName>
    <alternativeName>
        <fullName evidence="8">Hydroxymethylbilane synthase</fullName>
        <shortName evidence="8">HMBS</shortName>
    </alternativeName>
    <alternativeName>
        <fullName evidence="8">Pre-uroporphyrinogen synthase</fullName>
    </alternativeName>
</protein>
<dbReference type="Gene3D" id="3.40.190.10">
    <property type="entry name" value="Periplasmic binding protein-like II"/>
    <property type="match status" value="2"/>
</dbReference>
<feature type="domain" description="Porphobilinogen deaminase C-terminal" evidence="10">
    <location>
        <begin position="228"/>
        <end position="295"/>
    </location>
</feature>
<proteinExistence type="inferred from homology"/>
<dbReference type="InterPro" id="IPR022418">
    <property type="entry name" value="Porphobilinogen_deaminase_C"/>
</dbReference>
<dbReference type="InterPro" id="IPR022417">
    <property type="entry name" value="Porphobilin_deaminase_N"/>
</dbReference>
<comment type="function">
    <text evidence="1 8">Tetrapolymerization of the monopyrrole PBG into the hydroxymethylbilane pre-uroporphyrinogen in several discrete steps.</text>
</comment>
<dbReference type="FunFam" id="3.40.190.10:FF:000005">
    <property type="entry name" value="Porphobilinogen deaminase"/>
    <property type="match status" value="1"/>
</dbReference>
<evidence type="ECO:0000256" key="6">
    <source>
        <dbReference type="ARBA" id="ARBA00023244"/>
    </source>
</evidence>
<dbReference type="GO" id="GO:0005737">
    <property type="term" value="C:cytoplasm"/>
    <property type="evidence" value="ECO:0007669"/>
    <property type="project" value="UniProtKB-UniRule"/>
</dbReference>
<dbReference type="GO" id="GO:0004418">
    <property type="term" value="F:hydroxymethylbilane synthase activity"/>
    <property type="evidence" value="ECO:0007669"/>
    <property type="project" value="UniProtKB-UniRule"/>
</dbReference>
<dbReference type="PANTHER" id="PTHR11557">
    <property type="entry name" value="PORPHOBILINOGEN DEAMINASE"/>
    <property type="match status" value="1"/>
</dbReference>
<evidence type="ECO:0000256" key="4">
    <source>
        <dbReference type="ARBA" id="ARBA00011245"/>
    </source>
</evidence>
<evidence type="ECO:0000256" key="8">
    <source>
        <dbReference type="HAMAP-Rule" id="MF_00260"/>
    </source>
</evidence>
<dbReference type="AlphaFoldDB" id="A0A318S8S5"/>
<comment type="miscellaneous">
    <text evidence="8">The porphobilinogen subunits are added to the dipyrromethane group.</text>
</comment>
<dbReference type="SUPFAM" id="SSF54782">
    <property type="entry name" value="Porphobilinogen deaminase (hydroxymethylbilane synthase), C-terminal domain"/>
    <property type="match status" value="1"/>
</dbReference>
<dbReference type="Gene3D" id="3.30.160.40">
    <property type="entry name" value="Porphobilinogen deaminase, C-terminal domain"/>
    <property type="match status" value="1"/>
</dbReference>
<dbReference type="InterPro" id="IPR036803">
    <property type="entry name" value="Porphobilinogen_deaminase_C_sf"/>
</dbReference>
<feature type="domain" description="Porphobilinogen deaminase N-terminal" evidence="9">
    <location>
        <begin position="4"/>
        <end position="210"/>
    </location>
</feature>
<comment type="pathway">
    <text evidence="2">Porphyrin-containing compound metabolism; protoporphyrin-IX biosynthesis; coproporphyrinogen-III from 5-aminolevulinate: step 2/4.</text>
</comment>
<evidence type="ECO:0000313" key="12">
    <source>
        <dbReference type="Proteomes" id="UP000248326"/>
    </source>
</evidence>
<feature type="modified residue" description="S-(dipyrrolylmethanemethyl)cysteine" evidence="8">
    <location>
        <position position="242"/>
    </location>
</feature>
<dbReference type="NCBIfam" id="TIGR00212">
    <property type="entry name" value="hemC"/>
    <property type="match status" value="1"/>
</dbReference>